<feature type="transmembrane region" description="Helical" evidence="1">
    <location>
        <begin position="30"/>
        <end position="50"/>
    </location>
</feature>
<dbReference type="OrthoDB" id="9787129at2"/>
<dbReference type="GO" id="GO:0005886">
    <property type="term" value="C:plasma membrane"/>
    <property type="evidence" value="ECO:0007669"/>
    <property type="project" value="TreeGrafter"/>
</dbReference>
<dbReference type="GO" id="GO:0015128">
    <property type="term" value="F:gluconate transmembrane transporter activity"/>
    <property type="evidence" value="ECO:0007669"/>
    <property type="project" value="InterPro"/>
</dbReference>
<reference evidence="2 3" key="1">
    <citation type="submission" date="2018-11" db="EMBL/GenBank/DDBJ databases">
        <title>Genomic Encyclopedia of Type Strains, Phase IV (KMG-IV): sequencing the most valuable type-strain genomes for metagenomic binning, comparative biology and taxonomic classification.</title>
        <authorList>
            <person name="Goeker M."/>
        </authorList>
    </citation>
    <scope>NUCLEOTIDE SEQUENCE [LARGE SCALE GENOMIC DNA]</scope>
    <source>
        <strain evidence="2 3">DSM 16974</strain>
    </source>
</reference>
<feature type="transmembrane region" description="Helical" evidence="1">
    <location>
        <begin position="5"/>
        <end position="24"/>
    </location>
</feature>
<feature type="transmembrane region" description="Helical" evidence="1">
    <location>
        <begin position="140"/>
        <end position="158"/>
    </location>
</feature>
<feature type="transmembrane region" description="Helical" evidence="1">
    <location>
        <begin position="62"/>
        <end position="83"/>
    </location>
</feature>
<dbReference type="PIRSF" id="PIRSF002746">
    <property type="entry name" value="Gluconate_transporter"/>
    <property type="match status" value="1"/>
</dbReference>
<feature type="transmembrane region" description="Helical" evidence="1">
    <location>
        <begin position="261"/>
        <end position="286"/>
    </location>
</feature>
<keyword evidence="3" id="KW-1185">Reference proteome</keyword>
<gene>
    <name evidence="2" type="ORF">EDC38_1499</name>
</gene>
<organism evidence="2 3">
    <name type="scientific">Marinimicrobium koreense</name>
    <dbReference type="NCBI Taxonomy" id="306545"/>
    <lineage>
        <taxon>Bacteria</taxon>
        <taxon>Pseudomonadati</taxon>
        <taxon>Pseudomonadota</taxon>
        <taxon>Gammaproteobacteria</taxon>
        <taxon>Cellvibrionales</taxon>
        <taxon>Cellvibrionaceae</taxon>
        <taxon>Marinimicrobium</taxon>
    </lineage>
</organism>
<comment type="caution">
    <text evidence="2">The sequence shown here is derived from an EMBL/GenBank/DDBJ whole genome shotgun (WGS) entry which is preliminary data.</text>
</comment>
<dbReference type="PANTHER" id="PTHR30354:SF25">
    <property type="entry name" value="INNER MEMBRANE PERMEASE YGBN"/>
    <property type="match status" value="1"/>
</dbReference>
<feature type="transmembrane region" description="Helical" evidence="1">
    <location>
        <begin position="424"/>
        <end position="448"/>
    </location>
</feature>
<protein>
    <submittedName>
        <fullName evidence="2">Gnt-I system low-affinity gluconate transporter</fullName>
    </submittedName>
</protein>
<feature type="transmembrane region" description="Helical" evidence="1">
    <location>
        <begin position="307"/>
        <end position="330"/>
    </location>
</feature>
<proteinExistence type="predicted"/>
<evidence type="ECO:0000313" key="3">
    <source>
        <dbReference type="Proteomes" id="UP000273643"/>
    </source>
</evidence>
<keyword evidence="1" id="KW-0812">Transmembrane</keyword>
<feature type="transmembrane region" description="Helical" evidence="1">
    <location>
        <begin position="178"/>
        <end position="197"/>
    </location>
</feature>
<dbReference type="InterPro" id="IPR003474">
    <property type="entry name" value="Glcn_transporter"/>
</dbReference>
<dbReference type="PANTHER" id="PTHR30354">
    <property type="entry name" value="GNT FAMILY GLUCONATE TRANSPORTER"/>
    <property type="match status" value="1"/>
</dbReference>
<name>A0A3N1NZW9_9GAMM</name>
<dbReference type="EMBL" id="RJUK01000001">
    <property type="protein sequence ID" value="ROQ20881.1"/>
    <property type="molecule type" value="Genomic_DNA"/>
</dbReference>
<sequence length="449" mass="46510">MSATYLLSVTVVSIGVLLFLIMALRLQAFVALLLVSMGVAIAGGVPLPEVADVIQQGMGGTLGYIAIVIGLGTMIGEILQVSGGAQQIANTLTRKAGEDKAPWALMTLGLIVAIPVFFEVALILFIPLVYSLAKRTGKSLLFYGMPLVAGIAVAHSFIPPTPGPVAVASLLGADLGWVILVGLLAGIPAAILGGIVFGRFIGNRIHAELPDTAQVQMDSHHQNDRPQPGFALVLSIILVPLAMILLNTATKTWLGESHDAAQIMAFVGHPFTALLVAALLSFYFLGTRLGFSRDEIQRVATRSMEPVGMIILLTGAGGVFGKVLIAAGVGDALVEAMTASNLPVVLFAFLVATVIRVSQGSATVAMVTSAGLVAPLVSAGGYSDGVTACIVIAIACGATVLSHVNDSGFWLVKQFMGLTERQTLASWTVLETILGVVGLIVVVILSTVL</sequence>
<dbReference type="RefSeq" id="WP_123637965.1">
    <property type="nucleotide sequence ID" value="NZ_RJUK01000001.1"/>
</dbReference>
<keyword evidence="1" id="KW-1133">Transmembrane helix</keyword>
<feature type="transmembrane region" description="Helical" evidence="1">
    <location>
        <begin position="385"/>
        <end position="404"/>
    </location>
</feature>
<dbReference type="AlphaFoldDB" id="A0A3N1NZW9"/>
<feature type="transmembrane region" description="Helical" evidence="1">
    <location>
        <begin position="229"/>
        <end position="249"/>
    </location>
</feature>
<evidence type="ECO:0000256" key="1">
    <source>
        <dbReference type="SAM" id="Phobius"/>
    </source>
</evidence>
<feature type="transmembrane region" description="Helical" evidence="1">
    <location>
        <begin position="362"/>
        <end position="379"/>
    </location>
</feature>
<evidence type="ECO:0000313" key="2">
    <source>
        <dbReference type="EMBL" id="ROQ20881.1"/>
    </source>
</evidence>
<feature type="transmembrane region" description="Helical" evidence="1">
    <location>
        <begin position="103"/>
        <end position="128"/>
    </location>
</feature>
<keyword evidence="1" id="KW-0472">Membrane</keyword>
<dbReference type="Proteomes" id="UP000273643">
    <property type="component" value="Unassembled WGS sequence"/>
</dbReference>
<feature type="transmembrane region" description="Helical" evidence="1">
    <location>
        <begin position="336"/>
        <end position="355"/>
    </location>
</feature>
<accession>A0A3N1NZW9</accession>
<dbReference type="NCBIfam" id="TIGR00791">
    <property type="entry name" value="gntP"/>
    <property type="match status" value="1"/>
</dbReference>
<dbReference type="Pfam" id="PF02447">
    <property type="entry name" value="GntP_permease"/>
    <property type="match status" value="1"/>
</dbReference>